<dbReference type="InterPro" id="IPR003730">
    <property type="entry name" value="Cu_polyphenol_OxRdtase"/>
</dbReference>
<comment type="function">
    <text evidence="2">Purine nucleoside enzyme that catalyzes the phosphorolysis of adenosine and inosine nucleosides, yielding D-ribose 1-phosphate and the respective free bases, adenine and hypoxanthine. Also catalyzes the phosphorolysis of S-methyl-5'-thioadenosine into adenine and S-methyl-5-thio-alpha-D-ribose 1-phosphate. Also has adenosine deaminase activity.</text>
</comment>
<dbReference type="InterPro" id="IPR011324">
    <property type="entry name" value="Cytotoxic_necrot_fac-like_cat"/>
</dbReference>
<dbReference type="EMBL" id="BSUK01000001">
    <property type="protein sequence ID" value="GMA26382.1"/>
    <property type="molecule type" value="Genomic_DNA"/>
</dbReference>
<comment type="similarity">
    <text evidence="3">Belongs to the purine nucleoside phosphorylase YfiH/LACC1 family.</text>
</comment>
<comment type="catalytic activity">
    <reaction evidence="1">
        <text>inosine + phosphate = alpha-D-ribose 1-phosphate + hypoxanthine</text>
        <dbReference type="Rhea" id="RHEA:27646"/>
        <dbReference type="ChEBI" id="CHEBI:17368"/>
        <dbReference type="ChEBI" id="CHEBI:17596"/>
        <dbReference type="ChEBI" id="CHEBI:43474"/>
        <dbReference type="ChEBI" id="CHEBI:57720"/>
        <dbReference type="EC" id="2.4.2.1"/>
    </reaction>
    <physiologicalReaction direction="left-to-right" evidence="1">
        <dbReference type="Rhea" id="RHEA:27647"/>
    </physiologicalReaction>
</comment>
<evidence type="ECO:0000256" key="11">
    <source>
        <dbReference type="ARBA" id="ARBA00049893"/>
    </source>
</evidence>
<dbReference type="SUPFAM" id="SSF64438">
    <property type="entry name" value="CNF1/YfiH-like putative cysteine hydrolases"/>
    <property type="match status" value="1"/>
</dbReference>
<organism evidence="12 13">
    <name type="scientific">Luteimicrobium album</name>
    <dbReference type="NCBI Taxonomy" id="1054550"/>
    <lineage>
        <taxon>Bacteria</taxon>
        <taxon>Bacillati</taxon>
        <taxon>Actinomycetota</taxon>
        <taxon>Actinomycetes</taxon>
        <taxon>Micrococcales</taxon>
        <taxon>Luteimicrobium</taxon>
    </lineage>
</organism>
<dbReference type="RefSeq" id="WP_284294689.1">
    <property type="nucleotide sequence ID" value="NZ_BSUK01000001.1"/>
</dbReference>
<dbReference type="PANTHER" id="PTHR30616:SF2">
    <property type="entry name" value="PURINE NUCLEOSIDE PHOSPHORYLASE LACC1"/>
    <property type="match status" value="1"/>
</dbReference>
<keyword evidence="6" id="KW-0378">Hydrolase</keyword>
<evidence type="ECO:0000313" key="13">
    <source>
        <dbReference type="Proteomes" id="UP001157091"/>
    </source>
</evidence>
<dbReference type="Pfam" id="PF02578">
    <property type="entry name" value="Cu-oxidase_4"/>
    <property type="match status" value="1"/>
</dbReference>
<dbReference type="Proteomes" id="UP001157091">
    <property type="component" value="Unassembled WGS sequence"/>
</dbReference>
<reference evidence="13" key="1">
    <citation type="journal article" date="2019" name="Int. J. Syst. Evol. Microbiol.">
        <title>The Global Catalogue of Microorganisms (GCM) 10K type strain sequencing project: providing services to taxonomists for standard genome sequencing and annotation.</title>
        <authorList>
            <consortium name="The Broad Institute Genomics Platform"/>
            <consortium name="The Broad Institute Genome Sequencing Center for Infectious Disease"/>
            <person name="Wu L."/>
            <person name="Ma J."/>
        </authorList>
    </citation>
    <scope>NUCLEOTIDE SEQUENCE [LARGE SCALE GENOMIC DNA]</scope>
    <source>
        <strain evidence="13">NBRC 106348</strain>
    </source>
</reference>
<evidence type="ECO:0000256" key="5">
    <source>
        <dbReference type="ARBA" id="ARBA00022723"/>
    </source>
</evidence>
<keyword evidence="13" id="KW-1185">Reference proteome</keyword>
<evidence type="ECO:0000256" key="2">
    <source>
        <dbReference type="ARBA" id="ARBA00003215"/>
    </source>
</evidence>
<keyword evidence="7" id="KW-0862">Zinc</keyword>
<comment type="caution">
    <text evidence="12">The sequence shown here is derived from an EMBL/GenBank/DDBJ whole genome shotgun (WGS) entry which is preliminary data.</text>
</comment>
<keyword evidence="4" id="KW-0808">Transferase</keyword>
<evidence type="ECO:0000256" key="10">
    <source>
        <dbReference type="ARBA" id="ARBA00048968"/>
    </source>
</evidence>
<sequence>MGDVPLLEVDLGPGVRAGFTTRAGGVSPAPWASLDLGLGVGDDPARVRANRAAVSAILGAPVSFMTQVHGREVIVVEGAPDAATPPHDSVGEADALVTADGHALAVLVADCVPVLLADPERGVVGCVHAGRHGVELDVVGATVDALVGLGGRREALRAVVGPSVCGACYEVPEQMRADVAARVPATWARTRAGTPALDLPAGVTAQLAAAGVGGVEVLGLCTLEDERFFSHRRDGQRTPTGRFAGVVVHRREAETGGPTAPSEAG</sequence>
<dbReference type="PANTHER" id="PTHR30616">
    <property type="entry name" value="UNCHARACTERIZED PROTEIN YFIH"/>
    <property type="match status" value="1"/>
</dbReference>
<evidence type="ECO:0000256" key="4">
    <source>
        <dbReference type="ARBA" id="ARBA00022679"/>
    </source>
</evidence>
<gene>
    <name evidence="12" type="ORF">GCM10025864_41410</name>
</gene>
<name>A0ABQ6I6W1_9MICO</name>
<comment type="catalytic activity">
    <reaction evidence="10">
        <text>adenosine + phosphate = alpha-D-ribose 1-phosphate + adenine</text>
        <dbReference type="Rhea" id="RHEA:27642"/>
        <dbReference type="ChEBI" id="CHEBI:16335"/>
        <dbReference type="ChEBI" id="CHEBI:16708"/>
        <dbReference type="ChEBI" id="CHEBI:43474"/>
        <dbReference type="ChEBI" id="CHEBI:57720"/>
        <dbReference type="EC" id="2.4.2.1"/>
    </reaction>
    <physiologicalReaction direction="left-to-right" evidence="10">
        <dbReference type="Rhea" id="RHEA:27643"/>
    </physiologicalReaction>
</comment>
<comment type="catalytic activity">
    <reaction evidence="9">
        <text>adenosine + H2O + H(+) = inosine + NH4(+)</text>
        <dbReference type="Rhea" id="RHEA:24408"/>
        <dbReference type="ChEBI" id="CHEBI:15377"/>
        <dbReference type="ChEBI" id="CHEBI:15378"/>
        <dbReference type="ChEBI" id="CHEBI:16335"/>
        <dbReference type="ChEBI" id="CHEBI:17596"/>
        <dbReference type="ChEBI" id="CHEBI:28938"/>
        <dbReference type="EC" id="3.5.4.4"/>
    </reaction>
    <physiologicalReaction direction="left-to-right" evidence="9">
        <dbReference type="Rhea" id="RHEA:24409"/>
    </physiologicalReaction>
</comment>
<evidence type="ECO:0000256" key="7">
    <source>
        <dbReference type="ARBA" id="ARBA00022833"/>
    </source>
</evidence>
<dbReference type="Gene3D" id="3.60.140.10">
    <property type="entry name" value="CNF1/YfiH-like putative cysteine hydrolases"/>
    <property type="match status" value="1"/>
</dbReference>
<keyword evidence="8" id="KW-0186">Copper</keyword>
<keyword evidence="5" id="KW-0479">Metal-binding</keyword>
<comment type="catalytic activity">
    <reaction evidence="11">
        <text>S-methyl-5'-thioadenosine + phosphate = 5-(methylsulfanyl)-alpha-D-ribose 1-phosphate + adenine</text>
        <dbReference type="Rhea" id="RHEA:11852"/>
        <dbReference type="ChEBI" id="CHEBI:16708"/>
        <dbReference type="ChEBI" id="CHEBI:17509"/>
        <dbReference type="ChEBI" id="CHEBI:43474"/>
        <dbReference type="ChEBI" id="CHEBI:58533"/>
        <dbReference type="EC" id="2.4.2.28"/>
    </reaction>
    <physiologicalReaction direction="left-to-right" evidence="11">
        <dbReference type="Rhea" id="RHEA:11853"/>
    </physiologicalReaction>
</comment>
<dbReference type="InterPro" id="IPR038371">
    <property type="entry name" value="Cu_polyphenol_OxRdtase_sf"/>
</dbReference>
<evidence type="ECO:0000256" key="8">
    <source>
        <dbReference type="ARBA" id="ARBA00023008"/>
    </source>
</evidence>
<evidence type="ECO:0000313" key="12">
    <source>
        <dbReference type="EMBL" id="GMA26382.1"/>
    </source>
</evidence>
<dbReference type="CDD" id="cd16833">
    <property type="entry name" value="YfiH"/>
    <property type="match status" value="1"/>
</dbReference>
<accession>A0ABQ6I6W1</accession>
<protein>
    <submittedName>
        <fullName evidence="12">Laccase domain protein</fullName>
    </submittedName>
</protein>
<evidence type="ECO:0000256" key="1">
    <source>
        <dbReference type="ARBA" id="ARBA00000553"/>
    </source>
</evidence>
<proteinExistence type="inferred from homology"/>
<evidence type="ECO:0000256" key="6">
    <source>
        <dbReference type="ARBA" id="ARBA00022801"/>
    </source>
</evidence>
<evidence type="ECO:0000256" key="3">
    <source>
        <dbReference type="ARBA" id="ARBA00007353"/>
    </source>
</evidence>
<evidence type="ECO:0000256" key="9">
    <source>
        <dbReference type="ARBA" id="ARBA00047989"/>
    </source>
</evidence>